<dbReference type="Proteomes" id="UP001301958">
    <property type="component" value="Unassembled WGS sequence"/>
</dbReference>
<keyword evidence="3" id="KW-1185">Reference proteome</keyword>
<feature type="chain" id="PRO_5042979381" description="Secreted protein" evidence="1">
    <location>
        <begin position="25"/>
        <end position="93"/>
    </location>
</feature>
<dbReference type="EMBL" id="MU865437">
    <property type="protein sequence ID" value="KAK4223158.1"/>
    <property type="molecule type" value="Genomic_DNA"/>
</dbReference>
<dbReference type="PROSITE" id="PS51257">
    <property type="entry name" value="PROKAR_LIPOPROTEIN"/>
    <property type="match status" value="1"/>
</dbReference>
<sequence length="93" mass="10194">MKSILQNPCLVLLFLPSACFFSYAAFACPSVKVSCTCTLLAESTSSEEEQQNINIRSKHRILGNGNPFGVTGARKGITNQTRFKDQIHDGNNN</sequence>
<reference evidence="2" key="1">
    <citation type="journal article" date="2023" name="Mol. Phylogenet. Evol.">
        <title>Genome-scale phylogeny and comparative genomics of the fungal order Sordariales.</title>
        <authorList>
            <person name="Hensen N."/>
            <person name="Bonometti L."/>
            <person name="Westerberg I."/>
            <person name="Brannstrom I.O."/>
            <person name="Guillou S."/>
            <person name="Cros-Aarteil S."/>
            <person name="Calhoun S."/>
            <person name="Haridas S."/>
            <person name="Kuo A."/>
            <person name="Mondo S."/>
            <person name="Pangilinan J."/>
            <person name="Riley R."/>
            <person name="LaButti K."/>
            <person name="Andreopoulos B."/>
            <person name="Lipzen A."/>
            <person name="Chen C."/>
            <person name="Yan M."/>
            <person name="Daum C."/>
            <person name="Ng V."/>
            <person name="Clum A."/>
            <person name="Steindorff A."/>
            <person name="Ohm R.A."/>
            <person name="Martin F."/>
            <person name="Silar P."/>
            <person name="Natvig D.O."/>
            <person name="Lalanne C."/>
            <person name="Gautier V."/>
            <person name="Ament-Velasquez S.L."/>
            <person name="Kruys A."/>
            <person name="Hutchinson M.I."/>
            <person name="Powell A.J."/>
            <person name="Barry K."/>
            <person name="Miller A.N."/>
            <person name="Grigoriev I.V."/>
            <person name="Debuchy R."/>
            <person name="Gladieux P."/>
            <person name="Hiltunen Thoren M."/>
            <person name="Johannesson H."/>
        </authorList>
    </citation>
    <scope>NUCLEOTIDE SEQUENCE</scope>
    <source>
        <strain evidence="2">CBS 990.96</strain>
    </source>
</reference>
<keyword evidence="1" id="KW-0732">Signal</keyword>
<evidence type="ECO:0000313" key="2">
    <source>
        <dbReference type="EMBL" id="KAK4223158.1"/>
    </source>
</evidence>
<proteinExistence type="predicted"/>
<name>A0AAN7GS08_9PEZI</name>
<reference evidence="2" key="2">
    <citation type="submission" date="2023-05" db="EMBL/GenBank/DDBJ databases">
        <authorList>
            <consortium name="Lawrence Berkeley National Laboratory"/>
            <person name="Steindorff A."/>
            <person name="Hensen N."/>
            <person name="Bonometti L."/>
            <person name="Westerberg I."/>
            <person name="Brannstrom I.O."/>
            <person name="Guillou S."/>
            <person name="Cros-Aarteil S."/>
            <person name="Calhoun S."/>
            <person name="Haridas S."/>
            <person name="Kuo A."/>
            <person name="Mondo S."/>
            <person name="Pangilinan J."/>
            <person name="Riley R."/>
            <person name="Labutti K."/>
            <person name="Andreopoulos B."/>
            <person name="Lipzen A."/>
            <person name="Chen C."/>
            <person name="Yanf M."/>
            <person name="Daum C."/>
            <person name="Ng V."/>
            <person name="Clum A."/>
            <person name="Ohm R."/>
            <person name="Martin F."/>
            <person name="Silar P."/>
            <person name="Natvig D."/>
            <person name="Lalanne C."/>
            <person name="Gautier V."/>
            <person name="Ament-Velasquez S.L."/>
            <person name="Kruys A."/>
            <person name="Hutchinson M.I."/>
            <person name="Powell A.J."/>
            <person name="Barry K."/>
            <person name="Miller A.N."/>
            <person name="Grigoriev I.V."/>
            <person name="Debuchy R."/>
            <person name="Gladieux P."/>
            <person name="Thoren M.H."/>
            <person name="Johannesson H."/>
        </authorList>
    </citation>
    <scope>NUCLEOTIDE SEQUENCE</scope>
    <source>
        <strain evidence="2">CBS 990.96</strain>
    </source>
</reference>
<evidence type="ECO:0000313" key="3">
    <source>
        <dbReference type="Proteomes" id="UP001301958"/>
    </source>
</evidence>
<feature type="signal peptide" evidence="1">
    <location>
        <begin position="1"/>
        <end position="24"/>
    </location>
</feature>
<dbReference type="AlphaFoldDB" id="A0AAN7GS08"/>
<accession>A0AAN7GS08</accession>
<comment type="caution">
    <text evidence="2">The sequence shown here is derived from an EMBL/GenBank/DDBJ whole genome shotgun (WGS) entry which is preliminary data.</text>
</comment>
<protein>
    <recommendedName>
        <fullName evidence="4">Secreted protein</fullName>
    </recommendedName>
</protein>
<gene>
    <name evidence="2" type="ORF">QBC38DRAFT_488255</name>
</gene>
<evidence type="ECO:0008006" key="4">
    <source>
        <dbReference type="Google" id="ProtNLM"/>
    </source>
</evidence>
<organism evidence="2 3">
    <name type="scientific">Podospora fimiseda</name>
    <dbReference type="NCBI Taxonomy" id="252190"/>
    <lineage>
        <taxon>Eukaryota</taxon>
        <taxon>Fungi</taxon>
        <taxon>Dikarya</taxon>
        <taxon>Ascomycota</taxon>
        <taxon>Pezizomycotina</taxon>
        <taxon>Sordariomycetes</taxon>
        <taxon>Sordariomycetidae</taxon>
        <taxon>Sordariales</taxon>
        <taxon>Podosporaceae</taxon>
        <taxon>Podospora</taxon>
    </lineage>
</organism>
<evidence type="ECO:0000256" key="1">
    <source>
        <dbReference type="SAM" id="SignalP"/>
    </source>
</evidence>